<dbReference type="PROSITE" id="PS50053">
    <property type="entry name" value="UBIQUITIN_2"/>
    <property type="match status" value="1"/>
</dbReference>
<dbReference type="CDD" id="cd01801">
    <property type="entry name" value="Ubl_TECR_like"/>
    <property type="match status" value="1"/>
</dbReference>
<evidence type="ECO:0000256" key="2">
    <source>
        <dbReference type="ARBA" id="ARBA00007742"/>
    </source>
</evidence>
<keyword evidence="4 10" id="KW-0812">Transmembrane</keyword>
<evidence type="ECO:0000256" key="8">
    <source>
        <dbReference type="ARBA" id="ARBA00023098"/>
    </source>
</evidence>
<evidence type="ECO:0000256" key="7">
    <source>
        <dbReference type="ARBA" id="ARBA00023002"/>
    </source>
</evidence>
<reference evidence="13" key="2">
    <citation type="submission" date="2016-05" db="EMBL/GenBank/DDBJ databases">
        <authorList>
            <person name="Lavstsen T."/>
            <person name="Jespersen J.S."/>
        </authorList>
    </citation>
    <scope>NUCLEOTIDE SEQUENCE [LARGE SCALE GENOMIC DNA]</scope>
</reference>
<keyword evidence="8" id="KW-0443">Lipid metabolism</keyword>
<dbReference type="PANTHER" id="PTHR10556:SF28">
    <property type="entry name" value="VERY-LONG-CHAIN ENOYL-COA REDUCTASE"/>
    <property type="match status" value="1"/>
</dbReference>
<proteinExistence type="inferred from homology"/>
<dbReference type="PANTHER" id="PTHR10556">
    <property type="entry name" value="3-OXO-5-ALPHA-STEROID 4-DEHYDROGENASE"/>
    <property type="match status" value="1"/>
</dbReference>
<dbReference type="AlphaFoldDB" id="A0A1A8YXA8"/>
<name>A0A1A8YXA8_PLAOA</name>
<dbReference type="InterPro" id="IPR029071">
    <property type="entry name" value="Ubiquitin-like_domsf"/>
</dbReference>
<dbReference type="InterPro" id="IPR001104">
    <property type="entry name" value="3-oxo-5_a-steroid_4-DH_C"/>
</dbReference>
<comment type="similarity">
    <text evidence="2">Belongs to the steroid 5-alpha reductase family.</text>
</comment>
<keyword evidence="6 10" id="KW-1133">Transmembrane helix</keyword>
<dbReference type="GO" id="GO:0042761">
    <property type="term" value="P:very long-chain fatty acid biosynthetic process"/>
    <property type="evidence" value="ECO:0007669"/>
    <property type="project" value="TreeGrafter"/>
</dbReference>
<evidence type="ECO:0000256" key="1">
    <source>
        <dbReference type="ARBA" id="ARBA00004477"/>
    </source>
</evidence>
<dbReference type="Pfam" id="PF02544">
    <property type="entry name" value="Steroid_dh"/>
    <property type="match status" value="1"/>
</dbReference>
<accession>A0A1A8YXA8</accession>
<dbReference type="EMBL" id="FLRE01000113">
    <property type="protein sequence ID" value="SBT36085.1"/>
    <property type="molecule type" value="Genomic_DNA"/>
</dbReference>
<feature type="domain" description="Ubiquitin-like" evidence="11">
    <location>
        <begin position="1"/>
        <end position="70"/>
    </location>
</feature>
<dbReference type="Gene3D" id="3.10.20.90">
    <property type="entry name" value="Phosphatidylinositol 3-kinase Catalytic Subunit, Chain A, domain 1"/>
    <property type="match status" value="1"/>
</dbReference>
<evidence type="ECO:0000313" key="12">
    <source>
        <dbReference type="EMBL" id="SBT35640.1"/>
    </source>
</evidence>
<dbReference type="GO" id="GO:0005789">
    <property type="term" value="C:endoplasmic reticulum membrane"/>
    <property type="evidence" value="ECO:0007669"/>
    <property type="project" value="UniProtKB-SubCell"/>
</dbReference>
<dbReference type="InterPro" id="IPR039357">
    <property type="entry name" value="SRD5A/TECR"/>
</dbReference>
<evidence type="ECO:0000256" key="6">
    <source>
        <dbReference type="ARBA" id="ARBA00022989"/>
    </source>
</evidence>
<dbReference type="Proteomes" id="UP000078550">
    <property type="component" value="Unassembled WGS sequence"/>
</dbReference>
<dbReference type="EMBL" id="FLRD01000084">
    <property type="protein sequence ID" value="SBT35640.1"/>
    <property type="molecule type" value="Genomic_DNA"/>
</dbReference>
<evidence type="ECO:0000256" key="10">
    <source>
        <dbReference type="SAM" id="Phobius"/>
    </source>
</evidence>
<dbReference type="PROSITE" id="PS50244">
    <property type="entry name" value="S5A_REDUCTASE"/>
    <property type="match status" value="1"/>
</dbReference>
<feature type="transmembrane region" description="Helical" evidence="10">
    <location>
        <begin position="185"/>
        <end position="207"/>
    </location>
</feature>
<sequence length="302" mass="35943">MKVILKKRNGKFIDCFDLSPSTTVDQFKEIYYKKYHYYPERQKWNLDSGKTLKSGTFNENGIKDSDILIFKDLGVQISWRLVYVIEYLGPIFIFPFFYFCDKYIYPHTIKNKNIIQILSLWFLLFHFLKREFESMFVHRFSNATMPIRRVPINCGHYWVLCGVNIGYYLFHPLYKPYNFESKPVIVYAVFFVLLILEFLNLKCHLILRNLRPRGTKNRGIPHGYGFNYISCANYFYESLIWIIFSLITNTLTGKGDRNTHGIIADVVAITQMAIWALKKHSNYKKEFPNYPKNRKAIFPFIL</sequence>
<keyword evidence="15" id="KW-1185">Reference proteome</keyword>
<dbReference type="SUPFAM" id="SSF54236">
    <property type="entry name" value="Ubiquitin-like"/>
    <property type="match status" value="1"/>
</dbReference>
<evidence type="ECO:0000256" key="9">
    <source>
        <dbReference type="ARBA" id="ARBA00023136"/>
    </source>
</evidence>
<keyword evidence="5" id="KW-0521">NADP</keyword>
<dbReference type="Proteomes" id="UP000078555">
    <property type="component" value="Unassembled WGS sequence"/>
</dbReference>
<evidence type="ECO:0000256" key="5">
    <source>
        <dbReference type="ARBA" id="ARBA00022857"/>
    </source>
</evidence>
<feature type="transmembrane region" description="Helical" evidence="10">
    <location>
        <begin position="81"/>
        <end position="99"/>
    </location>
</feature>
<gene>
    <name evidence="12" type="ORF">POVWA1_028490</name>
    <name evidence="13" type="ORF">POVWA2_028350</name>
</gene>
<evidence type="ECO:0000256" key="4">
    <source>
        <dbReference type="ARBA" id="ARBA00022692"/>
    </source>
</evidence>
<evidence type="ECO:0000313" key="13">
    <source>
        <dbReference type="EMBL" id="SBT36085.1"/>
    </source>
</evidence>
<feature type="transmembrane region" description="Helical" evidence="10">
    <location>
        <begin position="228"/>
        <end position="247"/>
    </location>
</feature>
<comment type="subcellular location">
    <subcellularLocation>
        <location evidence="1">Endoplasmic reticulum membrane</location>
        <topology evidence="1">Multi-pass membrane protein</topology>
    </subcellularLocation>
</comment>
<organism evidence="13 14">
    <name type="scientific">Plasmodium ovale wallikeri</name>
    <dbReference type="NCBI Taxonomy" id="864142"/>
    <lineage>
        <taxon>Eukaryota</taxon>
        <taxon>Sar</taxon>
        <taxon>Alveolata</taxon>
        <taxon>Apicomplexa</taxon>
        <taxon>Aconoidasida</taxon>
        <taxon>Haemosporida</taxon>
        <taxon>Plasmodiidae</taxon>
        <taxon>Plasmodium</taxon>
        <taxon>Plasmodium (Plasmodium)</taxon>
    </lineage>
</organism>
<evidence type="ECO:0000259" key="11">
    <source>
        <dbReference type="PROSITE" id="PS50053"/>
    </source>
</evidence>
<evidence type="ECO:0000256" key="3">
    <source>
        <dbReference type="ARBA" id="ARBA00022516"/>
    </source>
</evidence>
<feature type="transmembrane region" description="Helical" evidence="10">
    <location>
        <begin position="150"/>
        <end position="170"/>
    </location>
</feature>
<dbReference type="InterPro" id="IPR000626">
    <property type="entry name" value="Ubiquitin-like_dom"/>
</dbReference>
<keyword evidence="7" id="KW-0560">Oxidoreductase</keyword>
<evidence type="ECO:0000313" key="14">
    <source>
        <dbReference type="Proteomes" id="UP000078550"/>
    </source>
</evidence>
<feature type="transmembrane region" description="Helical" evidence="10">
    <location>
        <begin position="111"/>
        <end position="129"/>
    </location>
</feature>
<keyword evidence="3" id="KW-0444">Lipid biosynthesis</keyword>
<protein>
    <submittedName>
        <fullName evidence="13">3-oxo-5-alpha-steroid 4-dehydrogenase, putative</fullName>
    </submittedName>
</protein>
<keyword evidence="9 10" id="KW-0472">Membrane</keyword>
<evidence type="ECO:0000313" key="15">
    <source>
        <dbReference type="Proteomes" id="UP000078555"/>
    </source>
</evidence>
<dbReference type="GO" id="GO:0016627">
    <property type="term" value="F:oxidoreductase activity, acting on the CH-CH group of donors"/>
    <property type="evidence" value="ECO:0007669"/>
    <property type="project" value="InterPro"/>
</dbReference>
<feature type="transmembrane region" description="Helical" evidence="10">
    <location>
        <begin position="259"/>
        <end position="277"/>
    </location>
</feature>
<reference evidence="14 15" key="1">
    <citation type="submission" date="2016-05" db="EMBL/GenBank/DDBJ databases">
        <authorList>
            <person name="Naeem Raeece"/>
        </authorList>
    </citation>
    <scope>NUCLEOTIDE SEQUENCE [LARGE SCALE GENOMIC DNA]</scope>
</reference>